<dbReference type="STRING" id="55544.A0A4D9DPT7"/>
<evidence type="ECO:0000256" key="4">
    <source>
        <dbReference type="ARBA" id="ARBA00023128"/>
    </source>
</evidence>
<dbReference type="PRINTS" id="PR00080">
    <property type="entry name" value="SDRFAMILY"/>
</dbReference>
<dbReference type="Proteomes" id="UP000297703">
    <property type="component" value="Unassembled WGS sequence"/>
</dbReference>
<keyword evidence="4" id="KW-0496">Mitochondrion</keyword>
<dbReference type="PANTHER" id="PTHR44889">
    <property type="entry name" value="INACTIVE HYDROXYSTEROID DEHYDROGENASE-LIKE PROTEIN 1"/>
    <property type="match status" value="1"/>
</dbReference>
<evidence type="ECO:0000256" key="2">
    <source>
        <dbReference type="ARBA" id="ARBA00022857"/>
    </source>
</evidence>
<dbReference type="CDD" id="cd05356">
    <property type="entry name" value="17beta-HSD1_like_SDR_c"/>
    <property type="match status" value="1"/>
</dbReference>
<dbReference type="InterPro" id="IPR020904">
    <property type="entry name" value="Sc_DH/Rdtase_CS"/>
</dbReference>
<dbReference type="PROSITE" id="PS00061">
    <property type="entry name" value="ADH_SHORT"/>
    <property type="match status" value="1"/>
</dbReference>
<dbReference type="AlphaFoldDB" id="A0A4D9DPT7"/>
<dbReference type="FunFam" id="3.40.50.720:FF:000137">
    <property type="entry name" value="Hydroxysteroid (17-beta) dehydrogenase 3"/>
    <property type="match status" value="1"/>
</dbReference>
<comment type="similarity">
    <text evidence="5">Belongs to the short-chain dehydrogenases/reductases (SDR) family. 17-beta-HSD 3 subfamily.</text>
</comment>
<evidence type="ECO:0000256" key="3">
    <source>
        <dbReference type="ARBA" id="ARBA00023002"/>
    </source>
</evidence>
<comment type="caution">
    <text evidence="6">The sequence shown here is derived from an EMBL/GenBank/DDBJ whole genome shotgun (WGS) entry which is preliminary data.</text>
</comment>
<sequence length="339" mass="38484">MDVFLIAMAAVDSFYLLYREIGRSCSCYVEALALVGAWYMARKCFTLVCDSYSFIRLHFIPKLVSRADFVKKYGRWAVVTGSTAGLGKAYAEELASRGINIILISRSKEKLEAVAKDIAETYKVETAVIVADFSKGREIYSSIKEALRDKDIGILVNNVGVFYTYPEYFTRLSEDKLWEIVNVNIAAANMMVHIVLPGMVQRKRGAIVNVSSGSCCKPTPQMAVYSASKAYLDHFSRALHYEYASKGIFIQSLIPFFISTNMTQFGDRILSNKFFFVPSAKVYAHHAVSTLGISRRTTGYWIHSIQFLLVQYMPEWFWVWGMQILNSALRRNAVSHRIY</sequence>
<keyword evidence="2" id="KW-0521">NADP</keyword>
<dbReference type="InterPro" id="IPR036291">
    <property type="entry name" value="NAD(P)-bd_dom_sf"/>
</dbReference>
<dbReference type="InterPro" id="IPR002347">
    <property type="entry name" value="SDR_fam"/>
</dbReference>
<gene>
    <name evidence="6" type="ORF">DR999_PMT18429</name>
</gene>
<evidence type="ECO:0000313" key="7">
    <source>
        <dbReference type="Proteomes" id="UP000297703"/>
    </source>
</evidence>
<keyword evidence="3" id="KW-0560">Oxidoreductase</keyword>
<dbReference type="Gene3D" id="3.40.50.720">
    <property type="entry name" value="NAD(P)-binding Rossmann-like Domain"/>
    <property type="match status" value="1"/>
</dbReference>
<dbReference type="InterPro" id="IPR052149">
    <property type="entry name" value="17-beta-HSD3-like"/>
</dbReference>
<evidence type="ECO:0000256" key="5">
    <source>
        <dbReference type="ARBA" id="ARBA00038261"/>
    </source>
</evidence>
<dbReference type="EMBL" id="QXTE01000322">
    <property type="protein sequence ID" value="TFJ99530.1"/>
    <property type="molecule type" value="Genomic_DNA"/>
</dbReference>
<dbReference type="SUPFAM" id="SSF51735">
    <property type="entry name" value="NAD(P)-binding Rossmann-fold domains"/>
    <property type="match status" value="1"/>
</dbReference>
<reference evidence="6 7" key="2">
    <citation type="submission" date="2019-04" db="EMBL/GenBank/DDBJ databases">
        <title>The genome sequence of big-headed turtle.</title>
        <authorList>
            <person name="Gong S."/>
        </authorList>
    </citation>
    <scope>NUCLEOTIDE SEQUENCE [LARGE SCALE GENOMIC DNA]</scope>
    <source>
        <strain evidence="6">DO16091913</strain>
        <tissue evidence="6">Muscle</tissue>
    </source>
</reference>
<dbReference type="PANTHER" id="PTHR44889:SF1">
    <property type="entry name" value="INACTIVE HYDROXYSTEROID DEHYDROGENASE-LIKE PROTEIN 1"/>
    <property type="match status" value="1"/>
</dbReference>
<reference evidence="6 7" key="1">
    <citation type="submission" date="2019-04" db="EMBL/GenBank/DDBJ databases">
        <title>Draft genome of the big-headed turtle Platysternon megacephalum.</title>
        <authorList>
            <person name="Gong S."/>
        </authorList>
    </citation>
    <scope>NUCLEOTIDE SEQUENCE [LARGE SCALE GENOMIC DNA]</scope>
    <source>
        <strain evidence="6">DO16091913</strain>
        <tissue evidence="6">Muscle</tissue>
    </source>
</reference>
<accession>A0A4D9DPT7</accession>
<dbReference type="Pfam" id="PF00106">
    <property type="entry name" value="adh_short"/>
    <property type="match status" value="1"/>
</dbReference>
<evidence type="ECO:0000256" key="1">
    <source>
        <dbReference type="ARBA" id="ARBA00004173"/>
    </source>
</evidence>
<dbReference type="PRINTS" id="PR00081">
    <property type="entry name" value="GDHRDH"/>
</dbReference>
<organism evidence="6 7">
    <name type="scientific">Platysternon megacephalum</name>
    <name type="common">big-headed turtle</name>
    <dbReference type="NCBI Taxonomy" id="55544"/>
    <lineage>
        <taxon>Eukaryota</taxon>
        <taxon>Metazoa</taxon>
        <taxon>Chordata</taxon>
        <taxon>Craniata</taxon>
        <taxon>Vertebrata</taxon>
        <taxon>Euteleostomi</taxon>
        <taxon>Archelosauria</taxon>
        <taxon>Testudinata</taxon>
        <taxon>Testudines</taxon>
        <taxon>Cryptodira</taxon>
        <taxon>Durocryptodira</taxon>
        <taxon>Testudinoidea</taxon>
        <taxon>Platysternidae</taxon>
        <taxon>Platysternon</taxon>
    </lineage>
</organism>
<dbReference type="PIRSF" id="PIRSF000126">
    <property type="entry name" value="11-beta-HSD1"/>
    <property type="match status" value="1"/>
</dbReference>
<proteinExistence type="inferred from homology"/>
<protein>
    <submittedName>
        <fullName evidence="6">Zinc finger protein 692</fullName>
    </submittedName>
</protein>
<comment type="subcellular location">
    <subcellularLocation>
        <location evidence="1">Mitochondrion</location>
    </subcellularLocation>
</comment>
<dbReference type="OrthoDB" id="5545019at2759"/>
<evidence type="ECO:0000313" key="6">
    <source>
        <dbReference type="EMBL" id="TFJ99530.1"/>
    </source>
</evidence>
<dbReference type="GO" id="GO:0005739">
    <property type="term" value="C:mitochondrion"/>
    <property type="evidence" value="ECO:0007669"/>
    <property type="project" value="UniProtKB-SubCell"/>
</dbReference>
<keyword evidence="7" id="KW-1185">Reference proteome</keyword>
<dbReference type="GO" id="GO:0016491">
    <property type="term" value="F:oxidoreductase activity"/>
    <property type="evidence" value="ECO:0007669"/>
    <property type="project" value="UniProtKB-KW"/>
</dbReference>
<name>A0A4D9DPT7_9SAUR</name>